<dbReference type="InterPro" id="IPR020436">
    <property type="entry name" value="SMB_chordata"/>
</dbReference>
<dbReference type="Pfam" id="PF01033">
    <property type="entry name" value="Somatomedin_B"/>
    <property type="match status" value="2"/>
</dbReference>
<dbReference type="PANTHER" id="PTHR22917">
    <property type="entry name" value="HEMOPEXIN DOMAIN-CONTAINING PROTEIN"/>
    <property type="match status" value="1"/>
</dbReference>
<feature type="repeat" description="Hemopexin" evidence="7">
    <location>
        <begin position="386"/>
        <end position="433"/>
    </location>
</feature>
<dbReference type="GO" id="GO:0030247">
    <property type="term" value="F:polysaccharide binding"/>
    <property type="evidence" value="ECO:0007669"/>
    <property type="project" value="InterPro"/>
</dbReference>
<dbReference type="PROSITE" id="PS00024">
    <property type="entry name" value="HEMOPEXIN"/>
    <property type="match status" value="1"/>
</dbReference>
<dbReference type="PANTHER" id="PTHR22917:SF1">
    <property type="entry name" value="PROTEOGLYCAN 4"/>
    <property type="match status" value="1"/>
</dbReference>
<evidence type="ECO:0000256" key="8">
    <source>
        <dbReference type="SAM" id="MobiDB-lite"/>
    </source>
</evidence>
<dbReference type="SMART" id="SM00120">
    <property type="entry name" value="HX"/>
    <property type="match status" value="2"/>
</dbReference>
<dbReference type="InterPro" id="IPR001212">
    <property type="entry name" value="Somatomedin_B_dom"/>
</dbReference>
<dbReference type="Proteomes" id="UP000034805">
    <property type="component" value="Unassembled WGS sequence"/>
</dbReference>
<proteinExistence type="predicted"/>
<dbReference type="GO" id="GO:0005615">
    <property type="term" value="C:extracellular space"/>
    <property type="evidence" value="ECO:0007669"/>
    <property type="project" value="TreeGrafter"/>
</dbReference>
<dbReference type="SUPFAM" id="SSF90188">
    <property type="entry name" value="Somatomedin B domain"/>
    <property type="match status" value="2"/>
</dbReference>
<name>A0A0P7UFH1_SCLFO</name>
<dbReference type="InterPro" id="IPR000585">
    <property type="entry name" value="Hemopexin-like_dom"/>
</dbReference>
<keyword evidence="4" id="KW-0677">Repeat</keyword>
<feature type="compositionally biased region" description="Polar residues" evidence="8">
    <location>
        <begin position="155"/>
        <end position="168"/>
    </location>
</feature>
<protein>
    <submittedName>
        <fullName evidence="10">Proteoglycan 4-like</fullName>
    </submittedName>
</protein>
<feature type="non-terminal residue" evidence="10">
    <location>
        <position position="1"/>
    </location>
</feature>
<dbReference type="Gene3D" id="4.10.410.20">
    <property type="match status" value="2"/>
</dbReference>
<dbReference type="EMBL" id="JARO02004478">
    <property type="protein sequence ID" value="KPP68461.1"/>
    <property type="molecule type" value="Genomic_DNA"/>
</dbReference>
<evidence type="ECO:0000313" key="10">
    <source>
        <dbReference type="EMBL" id="KPP68461.1"/>
    </source>
</evidence>
<sequence>SCTNRCGETYFRGHVCHCDYDCLIHDECCKDYERTCTTSDSCKGRCGETFKRGRQCNCDPECTRYNQCCPDYEAHCGKEPPKKIPTEKPAMKGPVHTKGPQPEETDSRDQEAIDNVTPEVLGQLAEVYSSGPTISLDNMSGNEPLQTDLPEDASPQESISPSFNTPASETEEEVMEQMEIPLLRNQSFNDTGNDSPESMSTDHSKWSPTPDQSSALGGPSPSTVLNGAKDDVCDTSSDTSPTVATGKEVLSPRTDAYAMFEAGDITSTAFPQPTTPGLVPEPTVMAPQDKAESRMPLSRVTTTAPISKPVQPVQTDDTNAMSTANPPEYLADDNNDTNLCSGRPINGLTTLRNGTIVVFRGHYFWMLDANRVPGPARGITEVWGIPSPIDTVFTRCNCQHKTYFFKGYRYWRFENDVMDPGYPKTISDGFSRLSGRITAALSVPQNSRRPESVFFFKRGGLMQRYSYQHGTSPNCGKKTKYMVVTARNRKARQAEDGLHKEIKITWKGFPSFVTSAISIPTPMMTEGYDYYVFSRTKYYNIKIDGNTLALASPRCSCRPEFGLQGFGWLLLVSAGSEWEEVAWPISSDAPNRNLGTPATCGELGVLGDELTLRELGCQLVHRDSLDCALILHILQYGVFLLCGYLQRGDKEVRRTMMGWGSAGCTLGLVERTEPLALPNTVTCSTGPSEDGVAWAEMQNRIHLLPQLLLLSRLLLQLLTEPDFSHTNKTGLHLRHHNVELCLSLNLLFQLLDLSFCLAEFILQALDVLGRFLSSLMYQSTLGYTSLQELCTSPLSSLFQLVAQLGCLLNLALGSLESLHISSMEHHFPLILVLSLCSKFGLHEEAPF</sequence>
<keyword evidence="6" id="KW-0325">Glycoprotein</keyword>
<evidence type="ECO:0000313" key="11">
    <source>
        <dbReference type="Proteomes" id="UP000034805"/>
    </source>
</evidence>
<dbReference type="InterPro" id="IPR051298">
    <property type="entry name" value="Heme_transport/Cell_adhesion"/>
</dbReference>
<dbReference type="GO" id="GO:0005044">
    <property type="term" value="F:scavenger receptor activity"/>
    <property type="evidence" value="ECO:0007669"/>
    <property type="project" value="InterPro"/>
</dbReference>
<dbReference type="InterPro" id="IPR018486">
    <property type="entry name" value="Hemopexin_CS"/>
</dbReference>
<dbReference type="PROSITE" id="PS00524">
    <property type="entry name" value="SMB_1"/>
    <property type="match status" value="1"/>
</dbReference>
<comment type="caution">
    <text evidence="10">The sequence shown here is derived from an EMBL/GenBank/DDBJ whole genome shotgun (WGS) entry which is preliminary data.</text>
</comment>
<organism evidence="10 11">
    <name type="scientific">Scleropages formosus</name>
    <name type="common">Asian bonytongue</name>
    <name type="synonym">Osteoglossum formosum</name>
    <dbReference type="NCBI Taxonomy" id="113540"/>
    <lineage>
        <taxon>Eukaryota</taxon>
        <taxon>Metazoa</taxon>
        <taxon>Chordata</taxon>
        <taxon>Craniata</taxon>
        <taxon>Vertebrata</taxon>
        <taxon>Euteleostomi</taxon>
        <taxon>Actinopterygii</taxon>
        <taxon>Neopterygii</taxon>
        <taxon>Teleostei</taxon>
        <taxon>Osteoglossocephala</taxon>
        <taxon>Osteoglossomorpha</taxon>
        <taxon>Osteoglossiformes</taxon>
        <taxon>Osteoglossidae</taxon>
        <taxon>Scleropages</taxon>
    </lineage>
</organism>
<dbReference type="Pfam" id="PF00045">
    <property type="entry name" value="Hemopexin"/>
    <property type="match status" value="1"/>
</dbReference>
<dbReference type="InterPro" id="IPR036375">
    <property type="entry name" value="Hemopexin-like_dom_sf"/>
</dbReference>
<dbReference type="PRINTS" id="PR00022">
    <property type="entry name" value="SOMATOMEDINB"/>
</dbReference>
<evidence type="ECO:0000256" key="1">
    <source>
        <dbReference type="ARBA" id="ARBA00004613"/>
    </source>
</evidence>
<dbReference type="AlphaFoldDB" id="A0A0P7UFH1"/>
<evidence type="ECO:0000256" key="6">
    <source>
        <dbReference type="ARBA" id="ARBA00023180"/>
    </source>
</evidence>
<keyword evidence="3" id="KW-0732">Signal</keyword>
<evidence type="ECO:0000256" key="2">
    <source>
        <dbReference type="ARBA" id="ARBA00022525"/>
    </source>
</evidence>
<dbReference type="SMART" id="SM00201">
    <property type="entry name" value="SO"/>
    <property type="match status" value="2"/>
</dbReference>
<feature type="region of interest" description="Disordered" evidence="8">
    <location>
        <begin position="131"/>
        <end position="245"/>
    </location>
</feature>
<dbReference type="InterPro" id="IPR036024">
    <property type="entry name" value="Somatomedin_B-like_dom_sf"/>
</dbReference>
<reference evidence="10 11" key="1">
    <citation type="submission" date="2015-08" db="EMBL/GenBank/DDBJ databases">
        <title>The genome of the Asian arowana (Scleropages formosus).</title>
        <authorList>
            <person name="Tan M.H."/>
            <person name="Gan H.M."/>
            <person name="Croft L.J."/>
            <person name="Austin C.M."/>
        </authorList>
    </citation>
    <scope>NUCLEOTIDE SEQUENCE [LARGE SCALE GENOMIC DNA]</scope>
    <source>
        <strain evidence="10">Aro1</strain>
    </source>
</reference>
<feature type="compositionally biased region" description="Polar residues" evidence="8">
    <location>
        <begin position="131"/>
        <end position="145"/>
    </location>
</feature>
<feature type="domain" description="SMB" evidence="9">
    <location>
        <begin position="38"/>
        <end position="81"/>
    </location>
</feature>
<dbReference type="CDD" id="cd00094">
    <property type="entry name" value="HX"/>
    <property type="match status" value="1"/>
</dbReference>
<evidence type="ECO:0000256" key="4">
    <source>
        <dbReference type="ARBA" id="ARBA00022737"/>
    </source>
</evidence>
<evidence type="ECO:0000259" key="9">
    <source>
        <dbReference type="PROSITE" id="PS50958"/>
    </source>
</evidence>
<evidence type="ECO:0000256" key="3">
    <source>
        <dbReference type="ARBA" id="ARBA00022729"/>
    </source>
</evidence>
<keyword evidence="2" id="KW-0964">Secreted</keyword>
<feature type="compositionally biased region" description="Polar residues" evidence="8">
    <location>
        <begin position="234"/>
        <end position="243"/>
    </location>
</feature>
<dbReference type="PROSITE" id="PS50958">
    <property type="entry name" value="SMB_2"/>
    <property type="match status" value="2"/>
</dbReference>
<feature type="domain" description="SMB" evidence="9">
    <location>
        <begin position="1"/>
        <end position="37"/>
    </location>
</feature>
<keyword evidence="5" id="KW-1015">Disulfide bond</keyword>
<comment type="subcellular location">
    <subcellularLocation>
        <location evidence="1">Secreted</location>
    </subcellularLocation>
</comment>
<feature type="compositionally biased region" description="Polar residues" evidence="8">
    <location>
        <begin position="184"/>
        <end position="199"/>
    </location>
</feature>
<feature type="region of interest" description="Disordered" evidence="8">
    <location>
        <begin position="83"/>
        <end position="110"/>
    </location>
</feature>
<dbReference type="InterPro" id="IPR018487">
    <property type="entry name" value="Hemopexin-like_repeat"/>
</dbReference>
<gene>
    <name evidence="10" type="ORF">Z043_112866</name>
</gene>
<accession>A0A0P7UFH1</accession>
<feature type="compositionally biased region" description="Polar residues" evidence="8">
    <location>
        <begin position="206"/>
        <end position="225"/>
    </location>
</feature>
<dbReference type="GO" id="GO:0006955">
    <property type="term" value="P:immune response"/>
    <property type="evidence" value="ECO:0007669"/>
    <property type="project" value="InterPro"/>
</dbReference>
<evidence type="ECO:0000256" key="7">
    <source>
        <dbReference type="PROSITE-ProRule" id="PRU01011"/>
    </source>
</evidence>
<dbReference type="Gene3D" id="2.110.10.10">
    <property type="entry name" value="Hemopexin-like domain"/>
    <property type="match status" value="1"/>
</dbReference>
<dbReference type="PROSITE" id="PS51642">
    <property type="entry name" value="HEMOPEXIN_2"/>
    <property type="match status" value="1"/>
</dbReference>
<dbReference type="SUPFAM" id="SSF50923">
    <property type="entry name" value="Hemopexin-like domain"/>
    <property type="match status" value="1"/>
</dbReference>
<evidence type="ECO:0000256" key="5">
    <source>
        <dbReference type="ARBA" id="ARBA00023157"/>
    </source>
</evidence>